<dbReference type="InterPro" id="IPR011659">
    <property type="entry name" value="WD40"/>
</dbReference>
<evidence type="ECO:0000256" key="5">
    <source>
        <dbReference type="SAM" id="MobiDB-lite"/>
    </source>
</evidence>
<evidence type="ECO:0000256" key="3">
    <source>
        <dbReference type="ARBA" id="ARBA00022801"/>
    </source>
</evidence>
<dbReference type="PANTHER" id="PTHR42776">
    <property type="entry name" value="SERINE PEPTIDASE S9 FAMILY MEMBER"/>
    <property type="match status" value="1"/>
</dbReference>
<dbReference type="Proteomes" id="UP000248882">
    <property type="component" value="Unassembled WGS sequence"/>
</dbReference>
<dbReference type="AlphaFoldDB" id="A0A2W7RDE0"/>
<dbReference type="Gene3D" id="2.120.10.30">
    <property type="entry name" value="TolB, C-terminal domain"/>
    <property type="match status" value="2"/>
</dbReference>
<dbReference type="RefSeq" id="WP_111316410.1">
    <property type="nucleotide sequence ID" value="NZ_QKZT01000001.1"/>
</dbReference>
<evidence type="ECO:0000313" key="8">
    <source>
        <dbReference type="Proteomes" id="UP000248882"/>
    </source>
</evidence>
<reference evidence="7 8" key="1">
    <citation type="submission" date="2018-06" db="EMBL/GenBank/DDBJ databases">
        <title>Genomic Encyclopedia of Archaeal and Bacterial Type Strains, Phase II (KMG-II): from individual species to whole genera.</title>
        <authorList>
            <person name="Goeker M."/>
        </authorList>
    </citation>
    <scope>NUCLEOTIDE SEQUENCE [LARGE SCALE GENOMIC DNA]</scope>
    <source>
        <strain evidence="7 8">DSM 19830</strain>
    </source>
</reference>
<dbReference type="SUPFAM" id="SSF53474">
    <property type="entry name" value="alpha/beta-Hydrolases"/>
    <property type="match status" value="1"/>
</dbReference>
<keyword evidence="2" id="KW-0645">Protease</keyword>
<feature type="compositionally biased region" description="Polar residues" evidence="5">
    <location>
        <begin position="79"/>
        <end position="97"/>
    </location>
</feature>
<dbReference type="GO" id="GO:0006508">
    <property type="term" value="P:proteolysis"/>
    <property type="evidence" value="ECO:0007669"/>
    <property type="project" value="UniProtKB-KW"/>
</dbReference>
<dbReference type="SUPFAM" id="SSF82171">
    <property type="entry name" value="DPP6 N-terminal domain-like"/>
    <property type="match status" value="1"/>
</dbReference>
<keyword evidence="8" id="KW-1185">Reference proteome</keyword>
<dbReference type="Pfam" id="PF07676">
    <property type="entry name" value="PD40"/>
    <property type="match status" value="3"/>
</dbReference>
<comment type="caution">
    <text evidence="7">The sequence shown here is derived from an EMBL/GenBank/DDBJ whole genome shotgun (WGS) entry which is preliminary data.</text>
</comment>
<dbReference type="FunFam" id="3.40.50.1820:FF:000028">
    <property type="entry name" value="S9 family peptidase"/>
    <property type="match status" value="1"/>
</dbReference>
<dbReference type="InterPro" id="IPR029058">
    <property type="entry name" value="AB_hydrolase_fold"/>
</dbReference>
<sequence>MKAKLLLLVVITFFIQENTFSQQKTNMELMDLFDLEYISNPEISPDGSKVIYVRNFKDVMTDRDYANLWICNIDGTQNRPLTQGNQRDSNPTWSNDGTKVAYHSNQQDDKTKLFVLYLDTRESVALTNSATPPGAVSWSADDKQLAFTQFVATAPKSLLKIPSKPAGASWNEVPIFIDEMNYRSDGGGYTKPGNRQIFTLGLDGGTARQWTFDDKNYGNPSWTKDGKSLLFSANLHDDNELEPGNSEVYRFDFADGKVTALTSRFGTDSNPKLSPDGTKIAFIGYDDTYQGYQVNMLYVMNLDGSDVKTLTADLDRDAANPQWEANGKGIYFQYDEKGDTKIGHVALTGKIRTIVEGLGGLDLGRPYNAGDFTVSDNAKFAFTLGGTDHPADLAVWSDGEVKIITAVNDDVFSYRNLGKVEEMWWKSSYDQLDIQGWIVTPPNFDPNKKYPMILEIHGGPFAMYGTAFSYEVQQYAAAGYVVLYSNPRGSTGYGQEFGNSIHHDYPNHDYADLMSGVDALIEKGYVDTDNLFVTGGSGGGLLTAWIVSKTKRFKAAVVAKPVINWSTHVLYADNPAFFTKYWFPGNPWEEAENYAKRSPITFVGNVTTPTMLLGGEADYRTPIAESEQFYAALKLQGVETAMVRIPNASHGLVNRPSMLMSKSASILSWFNHYLNKK</sequence>
<gene>
    <name evidence="7" type="ORF">LV85_00317</name>
</gene>
<dbReference type="OrthoDB" id="9812921at2"/>
<evidence type="ECO:0000313" key="7">
    <source>
        <dbReference type="EMBL" id="PZX58131.1"/>
    </source>
</evidence>
<accession>A0A2W7RDE0</accession>
<organism evidence="7 8">
    <name type="scientific">Algoriphagus chordae</name>
    <dbReference type="NCBI Taxonomy" id="237019"/>
    <lineage>
        <taxon>Bacteria</taxon>
        <taxon>Pseudomonadati</taxon>
        <taxon>Bacteroidota</taxon>
        <taxon>Cytophagia</taxon>
        <taxon>Cytophagales</taxon>
        <taxon>Cyclobacteriaceae</taxon>
        <taxon>Algoriphagus</taxon>
    </lineage>
</organism>
<keyword evidence="3" id="KW-0378">Hydrolase</keyword>
<dbReference type="Pfam" id="PF00326">
    <property type="entry name" value="Peptidase_S9"/>
    <property type="match status" value="1"/>
</dbReference>
<dbReference type="Gene3D" id="3.40.50.1820">
    <property type="entry name" value="alpha/beta hydrolase"/>
    <property type="match status" value="1"/>
</dbReference>
<evidence type="ECO:0000256" key="2">
    <source>
        <dbReference type="ARBA" id="ARBA00022670"/>
    </source>
</evidence>
<evidence type="ECO:0000256" key="4">
    <source>
        <dbReference type="ARBA" id="ARBA00022825"/>
    </source>
</evidence>
<dbReference type="PANTHER" id="PTHR42776:SF27">
    <property type="entry name" value="DIPEPTIDYL PEPTIDASE FAMILY MEMBER 6"/>
    <property type="match status" value="1"/>
</dbReference>
<name>A0A2W7RDE0_9BACT</name>
<comment type="similarity">
    <text evidence="1">Belongs to the peptidase S9C family.</text>
</comment>
<protein>
    <submittedName>
        <fullName evidence="7">Acylaminoacyl-peptidase</fullName>
    </submittedName>
</protein>
<feature type="region of interest" description="Disordered" evidence="5">
    <location>
        <begin position="79"/>
        <end position="104"/>
    </location>
</feature>
<evidence type="ECO:0000256" key="1">
    <source>
        <dbReference type="ARBA" id="ARBA00010040"/>
    </source>
</evidence>
<evidence type="ECO:0000259" key="6">
    <source>
        <dbReference type="Pfam" id="PF00326"/>
    </source>
</evidence>
<dbReference type="InterPro" id="IPR011042">
    <property type="entry name" value="6-blade_b-propeller_TolB-like"/>
</dbReference>
<keyword evidence="4" id="KW-0720">Serine protease</keyword>
<dbReference type="InterPro" id="IPR001375">
    <property type="entry name" value="Peptidase_S9_cat"/>
</dbReference>
<dbReference type="EMBL" id="QKZT01000001">
    <property type="protein sequence ID" value="PZX58131.1"/>
    <property type="molecule type" value="Genomic_DNA"/>
</dbReference>
<dbReference type="GO" id="GO:0004252">
    <property type="term" value="F:serine-type endopeptidase activity"/>
    <property type="evidence" value="ECO:0007669"/>
    <property type="project" value="TreeGrafter"/>
</dbReference>
<feature type="domain" description="Peptidase S9 prolyl oligopeptidase catalytic" evidence="6">
    <location>
        <begin position="467"/>
        <end position="676"/>
    </location>
</feature>
<proteinExistence type="inferred from homology"/>